<dbReference type="PROSITE" id="PS50106">
    <property type="entry name" value="PDZ"/>
    <property type="match status" value="1"/>
</dbReference>
<keyword evidence="2" id="KW-0963">Cytoplasm</keyword>
<name>A0A8C3SXB3_CHESE</name>
<dbReference type="SUPFAM" id="SSF50156">
    <property type="entry name" value="PDZ domain-like"/>
    <property type="match status" value="1"/>
</dbReference>
<dbReference type="GO" id="GO:0030155">
    <property type="term" value="P:regulation of cell adhesion"/>
    <property type="evidence" value="ECO:0007669"/>
    <property type="project" value="TreeGrafter"/>
</dbReference>
<protein>
    <submittedName>
        <fullName evidence="4">Cytohesin 1 interacting protein</fullName>
    </submittedName>
</protein>
<dbReference type="AlphaFoldDB" id="A0A8C3SXB3"/>
<dbReference type="PANTHER" id="PTHR15963">
    <property type="entry name" value="GENERAL RECEPTOR FOR PHOSPHOINOSITIDES 1-ASSOCIATED SCAFFOLD PROTEIN-RELATED"/>
    <property type="match status" value="1"/>
</dbReference>
<accession>A0A8C3SXB3</accession>
<dbReference type="SMART" id="SM00228">
    <property type="entry name" value="PDZ"/>
    <property type="match status" value="1"/>
</dbReference>
<keyword evidence="5" id="KW-1185">Reference proteome</keyword>
<dbReference type="Proteomes" id="UP000694403">
    <property type="component" value="Unplaced"/>
</dbReference>
<dbReference type="InterPro" id="IPR036034">
    <property type="entry name" value="PDZ_sf"/>
</dbReference>
<evidence type="ECO:0000256" key="2">
    <source>
        <dbReference type="ARBA" id="ARBA00022490"/>
    </source>
</evidence>
<dbReference type="InterPro" id="IPR001478">
    <property type="entry name" value="PDZ"/>
</dbReference>
<reference evidence="4" key="2">
    <citation type="submission" date="2025-09" db="UniProtKB">
        <authorList>
            <consortium name="Ensembl"/>
        </authorList>
    </citation>
    <scope>IDENTIFICATION</scope>
</reference>
<dbReference type="Ensembl" id="ENSCSRT00000021893.1">
    <property type="protein sequence ID" value="ENSCSRP00000020965.1"/>
    <property type="gene ID" value="ENSCSRG00000015795.1"/>
</dbReference>
<feature type="domain" description="PDZ" evidence="3">
    <location>
        <begin position="74"/>
        <end position="163"/>
    </location>
</feature>
<dbReference type="InterPro" id="IPR052122">
    <property type="entry name" value="Intracell_Traff_Signaling_Reg"/>
</dbReference>
<organism evidence="4 5">
    <name type="scientific">Chelydra serpentina</name>
    <name type="common">Snapping turtle</name>
    <name type="synonym">Testudo serpentina</name>
    <dbReference type="NCBI Taxonomy" id="8475"/>
    <lineage>
        <taxon>Eukaryota</taxon>
        <taxon>Metazoa</taxon>
        <taxon>Chordata</taxon>
        <taxon>Craniata</taxon>
        <taxon>Vertebrata</taxon>
        <taxon>Euteleostomi</taxon>
        <taxon>Archelosauria</taxon>
        <taxon>Testudinata</taxon>
        <taxon>Testudines</taxon>
        <taxon>Cryptodira</taxon>
        <taxon>Durocryptodira</taxon>
        <taxon>Americhelydia</taxon>
        <taxon>Chelydroidea</taxon>
        <taxon>Chelydridae</taxon>
        <taxon>Chelydra</taxon>
    </lineage>
</organism>
<evidence type="ECO:0000313" key="5">
    <source>
        <dbReference type="Proteomes" id="UP000694403"/>
    </source>
</evidence>
<sequence>MSLRKLIQQNRNANFVGYCVSPSYTPYLDPMCSPQMDNRRVQSLANTVGTLPRGRKQVRFPFLTLFMYFSYRRLLAIVKEDNETFGFEIETRRLQHQNACSLQICTYVCKIQEESPAHLSGLQTGDILANINGVSTEGFSHKQMVDLIKSSGNYLRLETVNGARIVRRMELESKLQLLKQTMEEKWVEYRSLQLQEQRLLHGEVNDNSLLDTLELESNLFGSCASPRPAFPTKPRFSSESSCKSQLSSMTVDSEDSFYQTSAFEDFAHETLSRQSSTDDDCFFSRDNDTAVGKYSLRRNRSISVASSGSMSPSWEGSSFSNIFGTLPRKNRRGSVRKQLLKFIPGLHRAVEEEESRV</sequence>
<evidence type="ECO:0000259" key="3">
    <source>
        <dbReference type="PROSITE" id="PS50106"/>
    </source>
</evidence>
<proteinExistence type="predicted"/>
<dbReference type="CDD" id="cd06713">
    <property type="entry name" value="PDZ_tamalin_CYTIP-like"/>
    <property type="match status" value="1"/>
</dbReference>
<dbReference type="Gene3D" id="2.30.42.10">
    <property type="match status" value="1"/>
</dbReference>
<evidence type="ECO:0000256" key="1">
    <source>
        <dbReference type="ARBA" id="ARBA00004496"/>
    </source>
</evidence>
<evidence type="ECO:0000313" key="4">
    <source>
        <dbReference type="Ensembl" id="ENSCSRP00000020965.1"/>
    </source>
</evidence>
<reference evidence="4" key="1">
    <citation type="submission" date="2025-08" db="UniProtKB">
        <authorList>
            <consortium name="Ensembl"/>
        </authorList>
    </citation>
    <scope>IDENTIFICATION</scope>
</reference>
<dbReference type="PANTHER" id="PTHR15963:SF1">
    <property type="entry name" value="CYTOHESIN-INTERACTING PROTEIN"/>
    <property type="match status" value="1"/>
</dbReference>
<dbReference type="GO" id="GO:0005938">
    <property type="term" value="C:cell cortex"/>
    <property type="evidence" value="ECO:0007669"/>
    <property type="project" value="TreeGrafter"/>
</dbReference>
<comment type="subcellular location">
    <subcellularLocation>
        <location evidence="1">Cytoplasm</location>
    </subcellularLocation>
</comment>
<dbReference type="Pfam" id="PF00595">
    <property type="entry name" value="PDZ"/>
    <property type="match status" value="1"/>
</dbReference>